<keyword evidence="2" id="KW-1185">Reference proteome</keyword>
<organism evidence="1 2">
    <name type="scientific">Clonorchis sinensis</name>
    <name type="common">Chinese liver fluke</name>
    <dbReference type="NCBI Taxonomy" id="79923"/>
    <lineage>
        <taxon>Eukaryota</taxon>
        <taxon>Metazoa</taxon>
        <taxon>Spiralia</taxon>
        <taxon>Lophotrochozoa</taxon>
        <taxon>Platyhelminthes</taxon>
        <taxon>Trematoda</taxon>
        <taxon>Digenea</taxon>
        <taxon>Opisthorchiida</taxon>
        <taxon>Opisthorchiata</taxon>
        <taxon>Opisthorchiidae</taxon>
        <taxon>Clonorchis</taxon>
    </lineage>
</organism>
<proteinExistence type="predicted"/>
<name>G7Y5W8_CLOSI</name>
<protein>
    <submittedName>
        <fullName evidence="1">Pol-related protein</fullName>
    </submittedName>
</protein>
<dbReference type="Proteomes" id="UP000008909">
    <property type="component" value="Unassembled WGS sequence"/>
</dbReference>
<accession>G7Y5W8</accession>
<evidence type="ECO:0000313" key="2">
    <source>
        <dbReference type="Proteomes" id="UP000008909"/>
    </source>
</evidence>
<evidence type="ECO:0000313" key="1">
    <source>
        <dbReference type="EMBL" id="GAA48354.1"/>
    </source>
</evidence>
<dbReference type="EMBL" id="DF142884">
    <property type="protein sequence ID" value="GAA48354.1"/>
    <property type="molecule type" value="Genomic_DNA"/>
</dbReference>
<dbReference type="AlphaFoldDB" id="G7Y5W8"/>
<sequence>MAFLADRRIRQCRLIIWGSFFKVIMPKNWQSRFFVGSADYESFCAEWFRVKGRSDRLRCNPPRLRIAVSAQPTKTTRLPTKVILAERQDLLGRSVQCMRNYHRLFPQRMPRALRLIRHPIRRAKDVTLIERVQRSATKMVASLKSVDYDTHLAVLDLFPLEYRRLRGDLILTCALFEEGLANRFFTSKHTAVTWKDGLEKVGPKICTSTAKRLTVTTDPLFTTVEFPLKPESDKHSRMRSETATPYSLRILTSLQCPLTLCRIGQQVSLAENAGSIFADMCLRDTHTKLHLGRSPQVAKDVDSVLNTTVRLCYELNGSDESTAVMRITAVDSFGPCDYQLPLESLNLRSSFLLGRPAPLNEHWISSRSDLIDTRKAIPATSDYDSAHRSLKLRIIKGLKNDRECWPQRKTDTVNNTSVNNTSSVRCHSVNTTRNLVRIVWIPHSSKLLNSLAPHMELTVVGFMTHWVRRVSTTMWQVAHSDTTIASAKWSRRSAQYDRHGWNGLFRPDDEQAGIIGASMGYGDVTSNGVRRERKIDIDPVDSATRRSALPVRDTKHRFSRREWAQGVLLTNLTKRMDIKRCHVEQIP</sequence>
<reference key="2">
    <citation type="submission" date="2011-10" db="EMBL/GenBank/DDBJ databases">
        <title>The genome and transcriptome sequence of Clonorchis sinensis provide insights into the carcinogenic liver fluke.</title>
        <authorList>
            <person name="Wang X."/>
            <person name="Huang Y."/>
            <person name="Chen W."/>
            <person name="Liu H."/>
            <person name="Guo L."/>
            <person name="Chen Y."/>
            <person name="Luo F."/>
            <person name="Zhou W."/>
            <person name="Sun J."/>
            <person name="Mao Q."/>
            <person name="Liang P."/>
            <person name="Zhou C."/>
            <person name="Tian Y."/>
            <person name="Men J."/>
            <person name="Lv X."/>
            <person name="Huang L."/>
            <person name="Zhou J."/>
            <person name="Hu Y."/>
            <person name="Li R."/>
            <person name="Zhang F."/>
            <person name="Lei H."/>
            <person name="Li X."/>
            <person name="Hu X."/>
            <person name="Liang C."/>
            <person name="Xu J."/>
            <person name="Wu Z."/>
            <person name="Yu X."/>
        </authorList>
    </citation>
    <scope>NUCLEOTIDE SEQUENCE</scope>
    <source>
        <strain>Henan</strain>
    </source>
</reference>
<reference evidence="1" key="1">
    <citation type="journal article" date="2011" name="Genome Biol.">
        <title>The draft genome of the carcinogenic human liver fluke Clonorchis sinensis.</title>
        <authorList>
            <person name="Wang X."/>
            <person name="Chen W."/>
            <person name="Huang Y."/>
            <person name="Sun J."/>
            <person name="Men J."/>
            <person name="Liu H."/>
            <person name="Luo F."/>
            <person name="Guo L."/>
            <person name="Lv X."/>
            <person name="Deng C."/>
            <person name="Zhou C."/>
            <person name="Fan Y."/>
            <person name="Li X."/>
            <person name="Huang L."/>
            <person name="Hu Y."/>
            <person name="Liang C."/>
            <person name="Hu X."/>
            <person name="Xu J."/>
            <person name="Yu X."/>
        </authorList>
    </citation>
    <scope>NUCLEOTIDE SEQUENCE [LARGE SCALE GENOMIC DNA]</scope>
    <source>
        <strain evidence="1">Henan</strain>
    </source>
</reference>
<gene>
    <name evidence="1" type="ORF">CLF_101506</name>
</gene>